<evidence type="ECO:0000313" key="1">
    <source>
        <dbReference type="EMBL" id="NEW06833.1"/>
    </source>
</evidence>
<sequence length="498" mass="54721">MCGSAKVNELLVPGGRKGEHVMNEQMKKFQDAWERMIEKSGNGPDSVTPNELAKLSMPDSPAYPLARTVQMPEGFSYPTGTVGFRLKDLFVEAAGPYVTGTEPGEENSASLKLRLVLDRVQLTGRYVLEVKPDPVVTLDTAGNLMDLPEVSCRPLAAGSGGDEDPVDPQVEQWLDQAREQRKRLMDTDNGIKLIDLYNEHNEVYEQVFRESQAMKTTWQQGGVTRAMSADTSEAIDGNSDINDKLYKRSDTGEAVSYNAHSFTQQLAVAMNTVMTDPSFDPFEADSVPQGKYLEASKAALAFGKAVKTTGNDKKNVNPLKPQDVLATVDNHQGSLPTVKDEEVVNLLQQGAGPGGSGSDGNLGWTVLDEEDRSMLRNLYEANLKERAEKGKFAGVPLFEGVCEAFIGCVEADVHISVEQTTEGEKEHLLIPRVVVDVPAFALDLDDAHWYGAVGEVATERLEGMHFIRSLLYNAIVDRLQSFLREHVETVNRKSWATL</sequence>
<gene>
    <name evidence="1" type="ORF">GK047_12510</name>
</gene>
<name>A0A6G3ZX92_9BACL</name>
<proteinExistence type="predicted"/>
<organism evidence="1">
    <name type="scientific">Paenibacillus sp. SYP-B3998</name>
    <dbReference type="NCBI Taxonomy" id="2678564"/>
    <lineage>
        <taxon>Bacteria</taxon>
        <taxon>Bacillati</taxon>
        <taxon>Bacillota</taxon>
        <taxon>Bacilli</taxon>
        <taxon>Bacillales</taxon>
        <taxon>Paenibacillaceae</taxon>
        <taxon>Paenibacillus</taxon>
    </lineage>
</organism>
<protein>
    <submittedName>
        <fullName evidence="1">Uncharacterized protein</fullName>
    </submittedName>
</protein>
<comment type="caution">
    <text evidence="1">The sequence shown here is derived from an EMBL/GenBank/DDBJ whole genome shotgun (WGS) entry which is preliminary data.</text>
</comment>
<dbReference type="AlphaFoldDB" id="A0A6G3ZX92"/>
<reference evidence="1" key="1">
    <citation type="submission" date="2020-02" db="EMBL/GenBank/DDBJ databases">
        <authorList>
            <person name="Shen X.-R."/>
            <person name="Zhang Y.-X."/>
        </authorList>
    </citation>
    <scope>NUCLEOTIDE SEQUENCE</scope>
    <source>
        <strain evidence="1">SYP-B3998</strain>
    </source>
</reference>
<dbReference type="RefSeq" id="WP_163946540.1">
    <property type="nucleotide sequence ID" value="NZ_JAAIKC010000003.1"/>
</dbReference>
<accession>A0A6G3ZX92</accession>
<dbReference type="EMBL" id="JAAIKC010000003">
    <property type="protein sequence ID" value="NEW06833.1"/>
    <property type="molecule type" value="Genomic_DNA"/>
</dbReference>